<evidence type="ECO:0000313" key="3">
    <source>
        <dbReference type="Proteomes" id="UP000005442"/>
    </source>
</evidence>
<reference evidence="2 3" key="1">
    <citation type="submission" date="2011-12" db="EMBL/GenBank/DDBJ databases">
        <title>Complete sequence of Mycobacterium rhodesiae NBB3.</title>
        <authorList>
            <consortium name="US DOE Joint Genome Institute"/>
            <person name="Lucas S."/>
            <person name="Han J."/>
            <person name="Lapidus A."/>
            <person name="Cheng J.-F."/>
            <person name="Goodwin L."/>
            <person name="Pitluck S."/>
            <person name="Peters L."/>
            <person name="Mikhailova N."/>
            <person name="Gu W."/>
            <person name="Detter J.C."/>
            <person name="Han C."/>
            <person name="Tapia R."/>
            <person name="Land M."/>
            <person name="Hauser L."/>
            <person name="Kyrpides N."/>
            <person name="Ivanova N."/>
            <person name="Pagani I."/>
            <person name="Mattes T."/>
            <person name="Holmes A."/>
            <person name="Rutledge P."/>
            <person name="Paulsen I."/>
            <person name="Coleman N."/>
            <person name="Woyke T."/>
        </authorList>
    </citation>
    <scope>NUCLEOTIDE SEQUENCE [LARGE SCALE GENOMIC DNA]</scope>
    <source>
        <strain evidence="2 3">NBB3</strain>
    </source>
</reference>
<dbReference type="GO" id="GO:0004713">
    <property type="term" value="F:protein tyrosine kinase activity"/>
    <property type="evidence" value="ECO:0007669"/>
    <property type="project" value="TreeGrafter"/>
</dbReference>
<accession>G8RTL3</accession>
<evidence type="ECO:0000313" key="2">
    <source>
        <dbReference type="EMBL" id="AEV75387.1"/>
    </source>
</evidence>
<keyword evidence="1" id="KW-1133">Transmembrane helix</keyword>
<evidence type="ECO:0000256" key="1">
    <source>
        <dbReference type="SAM" id="Phobius"/>
    </source>
</evidence>
<keyword evidence="1" id="KW-0472">Membrane</keyword>
<name>G8RTL3_MYCRN</name>
<feature type="transmembrane region" description="Helical" evidence="1">
    <location>
        <begin position="180"/>
        <end position="202"/>
    </location>
</feature>
<gene>
    <name evidence="2" type="ordered locus">MycrhN_4906</name>
</gene>
<protein>
    <submittedName>
        <fullName evidence="2">Capsular polysaccharide biosynthesis protein</fullName>
    </submittedName>
</protein>
<dbReference type="EMBL" id="CP003169">
    <property type="protein sequence ID" value="AEV75387.1"/>
    <property type="molecule type" value="Genomic_DNA"/>
</dbReference>
<keyword evidence="1" id="KW-0812">Transmembrane</keyword>
<dbReference type="OrthoDB" id="9812433at2"/>
<feature type="transmembrane region" description="Helical" evidence="1">
    <location>
        <begin position="14"/>
        <end position="35"/>
    </location>
</feature>
<dbReference type="InterPro" id="IPR050445">
    <property type="entry name" value="Bact_polysacc_biosynth/exp"/>
</dbReference>
<dbReference type="eggNOG" id="COG3944">
    <property type="taxonomic scope" value="Bacteria"/>
</dbReference>
<dbReference type="PANTHER" id="PTHR32309:SF13">
    <property type="entry name" value="FERRIC ENTEROBACTIN TRANSPORT PROTEIN FEPE"/>
    <property type="match status" value="1"/>
</dbReference>
<keyword evidence="3" id="KW-1185">Reference proteome</keyword>
<dbReference type="RefSeq" id="WP_014213130.1">
    <property type="nucleotide sequence ID" value="NC_016604.1"/>
</dbReference>
<dbReference type="PATRIC" id="fig|710685.3.peg.4912"/>
<organism evidence="2 3">
    <name type="scientific">Mycolicibacterium rhodesiae (strain NBB3)</name>
    <name type="common">Mycobacterium rhodesiae</name>
    <dbReference type="NCBI Taxonomy" id="710685"/>
    <lineage>
        <taxon>Bacteria</taxon>
        <taxon>Bacillati</taxon>
        <taxon>Actinomycetota</taxon>
        <taxon>Actinomycetes</taxon>
        <taxon>Mycobacteriales</taxon>
        <taxon>Mycobacteriaceae</taxon>
        <taxon>Mycolicibacterium</taxon>
    </lineage>
</organism>
<sequence>MDFRRYLDFLRGQWEWIAIATTAGGVIAMILALTATPKFAATAELFLATPGYSGVASIDTADNSPFQADAFSQQRARSYVELATRQDLARRVVDNLQLPMSPADLSSAVSARVRPDTVLIAVTVKASSPVDAQNLANAVTIQLADDIRRLETPAGMRIPNVDPVITQPAEAPNRPTDPNIAVYALLGISIGFLVGVTGAVVGQRRRFITDARTVEAVGGLPVLGVVEDSGERGLDWSLAALSIEHALPVERPVILAVTEANEDAGESAAATIELTAALACFPDIIVVDASRALERIDDVSYGLRDEVDQVLVVVVTGRMRQSELRAAVERLRAHDLSILGAVLAPPARLTNSYVNQKFSVSSKRRVAE</sequence>
<dbReference type="GO" id="GO:0005886">
    <property type="term" value="C:plasma membrane"/>
    <property type="evidence" value="ECO:0007669"/>
    <property type="project" value="TreeGrafter"/>
</dbReference>
<dbReference type="PANTHER" id="PTHR32309">
    <property type="entry name" value="TYROSINE-PROTEIN KINASE"/>
    <property type="match status" value="1"/>
</dbReference>
<dbReference type="AlphaFoldDB" id="G8RTL3"/>
<dbReference type="KEGG" id="mrh:MycrhN_4906"/>
<proteinExistence type="predicted"/>
<dbReference type="STRING" id="710685.MycrhN_4906"/>
<dbReference type="Proteomes" id="UP000005442">
    <property type="component" value="Chromosome"/>
</dbReference>
<dbReference type="HOGENOM" id="CLU_751882_0_0_11"/>